<feature type="domain" description="Cell envelope-related transcriptional attenuator" evidence="3">
    <location>
        <begin position="108"/>
        <end position="266"/>
    </location>
</feature>
<sequence length="495" mass="55338">MIRMDDLKIDFLRKKYRLDTDGTRPFIFFRRLFVIVSIVIASFGGIFSHQVATSGEARLGSFPRLSLFSTLRELVQTDDKLLKGEEGDRINFLLLGVGGAGHDGPELTDTIIFGSVRPSDTSVGMFSIPRDLTVPVPGYGWRKINSVNALAEKDDPGTGAAETGKVLSNLFGQNIHYYVKVDFDAFQELIDTLGGVDVFVEHSFVDSQYPTEDDLIQTISFKEGWQTMDGKTALIYTRSRHGTNGEGSDFARSRRQQKILLAVKEKTFRLNTWLNPGKINGIFTMLEGHVQTNLSLWEMVRLAKLLRNYDSNNIVNHVLDTSPDSPIYPTSLEGLGFVLLPKNDDWEPLRLLADHVFDSTTWKEDVLAKAPEKQTHFVRVEIQNGTGTKGLASYTAQLLEGQGFEVVKIGNAAEREYSRTVIYDLTDGQRTEELKILQEFLKADISMSASGWMFAKGIVPKEISVSNENTEAKTTEKNVDFLIILGETSTSLVRT</sequence>
<evidence type="ECO:0008006" key="7">
    <source>
        <dbReference type="Google" id="ProtNLM"/>
    </source>
</evidence>
<comment type="caution">
    <text evidence="5">The sequence shown here is derived from an EMBL/GenBank/DDBJ whole genome shotgun (WGS) entry which is preliminary data.</text>
</comment>
<dbReference type="Pfam" id="PF13399">
    <property type="entry name" value="LytR_C"/>
    <property type="match status" value="1"/>
</dbReference>
<dbReference type="Gene3D" id="3.30.70.2390">
    <property type="match status" value="1"/>
</dbReference>
<gene>
    <name evidence="5" type="ORF">UU48_C0001G0111</name>
</gene>
<name>A0A0G0VGJ8_9BACT</name>
<dbReference type="InterPro" id="IPR027381">
    <property type="entry name" value="LytR/CpsA/Psr_C"/>
</dbReference>
<dbReference type="InterPro" id="IPR050922">
    <property type="entry name" value="LytR/CpsA/Psr_CW_biosynth"/>
</dbReference>
<keyword evidence="2" id="KW-0812">Transmembrane</keyword>
<dbReference type="Gene3D" id="3.40.630.190">
    <property type="entry name" value="LCP protein"/>
    <property type="match status" value="1"/>
</dbReference>
<dbReference type="AlphaFoldDB" id="A0A0G0VGJ8"/>
<evidence type="ECO:0000259" key="4">
    <source>
        <dbReference type="Pfam" id="PF13399"/>
    </source>
</evidence>
<evidence type="ECO:0000313" key="5">
    <source>
        <dbReference type="EMBL" id="KKR98756.1"/>
    </source>
</evidence>
<feature type="transmembrane region" description="Helical" evidence="2">
    <location>
        <begin position="32"/>
        <end position="52"/>
    </location>
</feature>
<protein>
    <recommendedName>
        <fullName evidence="7">Cell envelope-related transcriptional attenuator</fullName>
    </recommendedName>
</protein>
<evidence type="ECO:0000256" key="1">
    <source>
        <dbReference type="ARBA" id="ARBA00006068"/>
    </source>
</evidence>
<proteinExistence type="inferred from homology"/>
<dbReference type="PANTHER" id="PTHR33392">
    <property type="entry name" value="POLYISOPRENYL-TEICHOIC ACID--PEPTIDOGLYCAN TEICHOIC ACID TRANSFERASE TAGU"/>
    <property type="match status" value="1"/>
</dbReference>
<comment type="similarity">
    <text evidence="1">Belongs to the LytR/CpsA/Psr (LCP) family.</text>
</comment>
<organism evidence="5 6">
    <name type="scientific">Candidatus Uhrbacteria bacterium GW2011_GWF2_41_16</name>
    <dbReference type="NCBI Taxonomy" id="1618997"/>
    <lineage>
        <taxon>Bacteria</taxon>
        <taxon>Candidatus Uhriibacteriota</taxon>
    </lineage>
</organism>
<evidence type="ECO:0000313" key="6">
    <source>
        <dbReference type="Proteomes" id="UP000034746"/>
    </source>
</evidence>
<dbReference type="NCBIfam" id="TIGR00350">
    <property type="entry name" value="lytR_cpsA_psr"/>
    <property type="match status" value="1"/>
</dbReference>
<evidence type="ECO:0000256" key="2">
    <source>
        <dbReference type="SAM" id="Phobius"/>
    </source>
</evidence>
<keyword evidence="2" id="KW-1133">Transmembrane helix</keyword>
<dbReference type="Pfam" id="PF03816">
    <property type="entry name" value="LytR_cpsA_psr"/>
    <property type="match status" value="1"/>
</dbReference>
<dbReference type="EMBL" id="LCAU01000001">
    <property type="protein sequence ID" value="KKR98756.1"/>
    <property type="molecule type" value="Genomic_DNA"/>
</dbReference>
<dbReference type="PANTHER" id="PTHR33392:SF6">
    <property type="entry name" value="POLYISOPRENYL-TEICHOIC ACID--PEPTIDOGLYCAN TEICHOIC ACID TRANSFERASE TAGU"/>
    <property type="match status" value="1"/>
</dbReference>
<dbReference type="InterPro" id="IPR004474">
    <property type="entry name" value="LytR_CpsA_psr"/>
</dbReference>
<dbReference type="Proteomes" id="UP000034746">
    <property type="component" value="Unassembled WGS sequence"/>
</dbReference>
<evidence type="ECO:0000259" key="3">
    <source>
        <dbReference type="Pfam" id="PF03816"/>
    </source>
</evidence>
<keyword evidence="2" id="KW-0472">Membrane</keyword>
<reference evidence="5 6" key="1">
    <citation type="journal article" date="2015" name="Nature">
        <title>rRNA introns, odd ribosomes, and small enigmatic genomes across a large radiation of phyla.</title>
        <authorList>
            <person name="Brown C.T."/>
            <person name="Hug L.A."/>
            <person name="Thomas B.C."/>
            <person name="Sharon I."/>
            <person name="Castelle C.J."/>
            <person name="Singh A."/>
            <person name="Wilkins M.J."/>
            <person name="Williams K.H."/>
            <person name="Banfield J.F."/>
        </authorList>
    </citation>
    <scope>NUCLEOTIDE SEQUENCE [LARGE SCALE GENOMIC DNA]</scope>
</reference>
<accession>A0A0G0VGJ8</accession>
<feature type="domain" description="LytR/CpsA/Psr regulator C-terminal" evidence="4">
    <location>
        <begin position="378"/>
        <end position="429"/>
    </location>
</feature>